<evidence type="ECO:0000313" key="3">
    <source>
        <dbReference type="Proteomes" id="UP000631114"/>
    </source>
</evidence>
<feature type="compositionally biased region" description="Polar residues" evidence="1">
    <location>
        <begin position="80"/>
        <end position="114"/>
    </location>
</feature>
<evidence type="ECO:0000256" key="1">
    <source>
        <dbReference type="SAM" id="MobiDB-lite"/>
    </source>
</evidence>
<evidence type="ECO:0000313" key="2">
    <source>
        <dbReference type="EMBL" id="KAF9618011.1"/>
    </source>
</evidence>
<feature type="compositionally biased region" description="Polar residues" evidence="1">
    <location>
        <begin position="206"/>
        <end position="222"/>
    </location>
</feature>
<accession>A0A835MBT5</accession>
<proteinExistence type="predicted"/>
<protein>
    <submittedName>
        <fullName evidence="2">Uncharacterized protein</fullName>
    </submittedName>
</protein>
<feature type="region of interest" description="Disordered" evidence="1">
    <location>
        <begin position="80"/>
        <end position="120"/>
    </location>
</feature>
<dbReference type="Proteomes" id="UP000631114">
    <property type="component" value="Unassembled WGS sequence"/>
</dbReference>
<dbReference type="OrthoDB" id="2010649at2759"/>
<feature type="compositionally biased region" description="Polar residues" evidence="1">
    <location>
        <begin position="294"/>
        <end position="313"/>
    </location>
</feature>
<dbReference type="AlphaFoldDB" id="A0A835MBT5"/>
<reference evidence="2 3" key="1">
    <citation type="submission" date="2020-10" db="EMBL/GenBank/DDBJ databases">
        <title>The Coptis chinensis genome and diversification of protoberbering-type alkaloids.</title>
        <authorList>
            <person name="Wang B."/>
            <person name="Shu S."/>
            <person name="Song C."/>
            <person name="Liu Y."/>
        </authorList>
    </citation>
    <scope>NUCLEOTIDE SEQUENCE [LARGE SCALE GENOMIC DNA]</scope>
    <source>
        <strain evidence="2">HL-2020</strain>
        <tissue evidence="2">Leaf</tissue>
    </source>
</reference>
<keyword evidence="3" id="KW-1185">Reference proteome</keyword>
<gene>
    <name evidence="2" type="ORF">IFM89_039408</name>
</gene>
<comment type="caution">
    <text evidence="2">The sequence shown here is derived from an EMBL/GenBank/DDBJ whole genome shotgun (WGS) entry which is preliminary data.</text>
</comment>
<organism evidence="2 3">
    <name type="scientific">Coptis chinensis</name>
    <dbReference type="NCBI Taxonomy" id="261450"/>
    <lineage>
        <taxon>Eukaryota</taxon>
        <taxon>Viridiplantae</taxon>
        <taxon>Streptophyta</taxon>
        <taxon>Embryophyta</taxon>
        <taxon>Tracheophyta</taxon>
        <taxon>Spermatophyta</taxon>
        <taxon>Magnoliopsida</taxon>
        <taxon>Ranunculales</taxon>
        <taxon>Ranunculaceae</taxon>
        <taxon>Coptidoideae</taxon>
        <taxon>Coptis</taxon>
    </lineage>
</organism>
<dbReference type="EMBL" id="JADFTS010000003">
    <property type="protein sequence ID" value="KAF9618011.1"/>
    <property type="molecule type" value="Genomic_DNA"/>
</dbReference>
<name>A0A835MBT5_9MAGN</name>
<sequence>MEPRGVGELHKSLLKLMEVWLSFSGVPIHLKTKEIVMSLAKACGRVLEVDDDSLNCCGKKNEESSLWLEWELPLSGTAVANQSTTDNMPDQHEGVSSSHSPTRTHSQDLSNHSQPPGFDVTLEVPPQNSNFEFEGNEHGQTVQTIPLVYDDGTEETVQVIHSTHEIREVVKAEEYVICIKGGSIESHTIFEEGTHVAQDVDHLHTSNGIIESGPSEPTQTQRHGGRKRFPLPSGGRSGAVGPWGPNALFGKFQQRMGLFTSYKTRGRHRSRSVGHRARSRSQISDPGPIIASPGNFSSNTEETNMNLSPTSLPTCEVGMIDTRVRANEVDMDSVGASKQGETTPHSAKDRVVVAGNLYRCRSEEEVRDWIQYMVIPLAGTLGISSSLGTTGLEKLFWELLATKSTNEDVLDHGNKVFASYL</sequence>
<feature type="compositionally biased region" description="Basic residues" evidence="1">
    <location>
        <begin position="264"/>
        <end position="279"/>
    </location>
</feature>
<feature type="region of interest" description="Disordered" evidence="1">
    <location>
        <begin position="206"/>
        <end position="238"/>
    </location>
</feature>
<feature type="region of interest" description="Disordered" evidence="1">
    <location>
        <begin position="264"/>
        <end position="314"/>
    </location>
</feature>